<dbReference type="Gene3D" id="2.60.120.260">
    <property type="entry name" value="Galactose-binding domain-like"/>
    <property type="match status" value="1"/>
</dbReference>
<evidence type="ECO:0000313" key="3">
    <source>
        <dbReference type="Proteomes" id="UP000244727"/>
    </source>
</evidence>
<keyword evidence="3" id="KW-1185">Reference proteome</keyword>
<name>A0A2R4X1T9_9EURY</name>
<dbReference type="EMBL" id="CP028858">
    <property type="protein sequence ID" value="AWB27738.1"/>
    <property type="molecule type" value="Genomic_DNA"/>
</dbReference>
<dbReference type="PROSITE" id="PS51257">
    <property type="entry name" value="PROKAR_LIPOPROTEIN"/>
    <property type="match status" value="1"/>
</dbReference>
<protein>
    <submittedName>
        <fullName evidence="2">Uncharacterized protein</fullName>
    </submittedName>
</protein>
<evidence type="ECO:0000256" key="1">
    <source>
        <dbReference type="SAM" id="MobiDB-lite"/>
    </source>
</evidence>
<evidence type="ECO:0000313" key="2">
    <source>
        <dbReference type="EMBL" id="AWB27738.1"/>
    </source>
</evidence>
<sequence>MDRPTADRRQFLALAGATATTVLAGCDGDEGQTPTETTIPDTLTNPSFESGLDGWTIGRDLPEDPNNAGEPVDSSVAVTDRVASDGDRALACTIDGSADDGTVWVEQRVDLSGVSEVSVDGFSAQESFNTIAKLAVYAGPDPDGDLTESDFDTSKATEDHEGWETYTYDVDHDGPGLVAVGISVVWETEVTRVLDDVRLD</sequence>
<dbReference type="AlphaFoldDB" id="A0A2R4X1T9"/>
<feature type="compositionally biased region" description="Low complexity" evidence="1">
    <location>
        <begin position="33"/>
        <end position="46"/>
    </location>
</feature>
<organism evidence="2 3">
    <name type="scientific">Halococcoides cellulosivorans</name>
    <dbReference type="NCBI Taxonomy" id="1679096"/>
    <lineage>
        <taxon>Archaea</taxon>
        <taxon>Methanobacteriati</taxon>
        <taxon>Methanobacteriota</taxon>
        <taxon>Stenosarchaea group</taxon>
        <taxon>Halobacteria</taxon>
        <taxon>Halobacteriales</taxon>
        <taxon>Haloarculaceae</taxon>
        <taxon>Halococcoides</taxon>
    </lineage>
</organism>
<proteinExistence type="predicted"/>
<dbReference type="KEGG" id="harc:HARCEL1_08455"/>
<gene>
    <name evidence="2" type="ORF">HARCEL1_08455</name>
</gene>
<dbReference type="Proteomes" id="UP000244727">
    <property type="component" value="Chromosome"/>
</dbReference>
<reference evidence="2 3" key="1">
    <citation type="submission" date="2018-04" db="EMBL/GenBank/DDBJ databases">
        <title>Halococcoides cellulosivorans gen. nov., sp. nov., an extremely halophilic cellulose-utilizing haloarchaeon from hypersaline lakes.</title>
        <authorList>
            <person name="Sorokin D.Y."/>
            <person name="Toshchakov S.V."/>
            <person name="Samarov N.I."/>
            <person name="Korzhenkov A."/>
            <person name="Kublanov I.V."/>
        </authorList>
    </citation>
    <scope>NUCLEOTIDE SEQUENCE [LARGE SCALE GENOMIC DNA]</scope>
    <source>
        <strain evidence="2 3">HArcel1</strain>
    </source>
</reference>
<dbReference type="RefSeq" id="WP_108382358.1">
    <property type="nucleotide sequence ID" value="NZ_CP028858.1"/>
</dbReference>
<feature type="region of interest" description="Disordered" evidence="1">
    <location>
        <begin position="24"/>
        <end position="73"/>
    </location>
</feature>
<accession>A0A2R4X1T9</accession>
<dbReference type="GeneID" id="36512532"/>